<dbReference type="PANTHER" id="PTHR10587:SF125">
    <property type="entry name" value="POLYSACCHARIDE DEACETYLASE YHEN-RELATED"/>
    <property type="match status" value="1"/>
</dbReference>
<feature type="domain" description="NodB homology" evidence="2">
    <location>
        <begin position="71"/>
        <end position="251"/>
    </location>
</feature>
<evidence type="ECO:0000313" key="3">
    <source>
        <dbReference type="EMBL" id="HJG95922.1"/>
    </source>
</evidence>
<evidence type="ECO:0000256" key="1">
    <source>
        <dbReference type="SAM" id="Phobius"/>
    </source>
</evidence>
<dbReference type="SUPFAM" id="SSF88713">
    <property type="entry name" value="Glycoside hydrolase/deacetylase"/>
    <property type="match status" value="1"/>
</dbReference>
<reference evidence="3" key="1">
    <citation type="journal article" date="2021" name="PeerJ">
        <title>Extensive microbial diversity within the chicken gut microbiome revealed by metagenomics and culture.</title>
        <authorList>
            <person name="Gilroy R."/>
            <person name="Ravi A."/>
            <person name="Getino M."/>
            <person name="Pursley I."/>
            <person name="Horton D.L."/>
            <person name="Alikhan N.F."/>
            <person name="Baker D."/>
            <person name="Gharbi K."/>
            <person name="Hall N."/>
            <person name="Watson M."/>
            <person name="Adriaenssens E.M."/>
            <person name="Foster-Nyarko E."/>
            <person name="Jarju S."/>
            <person name="Secka A."/>
            <person name="Antonio M."/>
            <person name="Oren A."/>
            <person name="Chaudhuri R.R."/>
            <person name="La Ragione R."/>
            <person name="Hildebrand F."/>
            <person name="Pallen M.J."/>
        </authorList>
    </citation>
    <scope>NUCLEOTIDE SEQUENCE</scope>
    <source>
        <strain evidence="3">1277</strain>
    </source>
</reference>
<keyword evidence="1" id="KW-1133">Transmembrane helix</keyword>
<evidence type="ECO:0000313" key="4">
    <source>
        <dbReference type="Proteomes" id="UP000776700"/>
    </source>
</evidence>
<dbReference type="Gene3D" id="3.20.20.370">
    <property type="entry name" value="Glycoside hydrolase/deacetylase"/>
    <property type="match status" value="1"/>
</dbReference>
<dbReference type="PANTHER" id="PTHR10587">
    <property type="entry name" value="GLYCOSYL TRANSFERASE-RELATED"/>
    <property type="match status" value="1"/>
</dbReference>
<evidence type="ECO:0000259" key="2">
    <source>
        <dbReference type="PROSITE" id="PS51677"/>
    </source>
</evidence>
<dbReference type="Pfam" id="PF01522">
    <property type="entry name" value="Polysacc_deac_1"/>
    <property type="match status" value="1"/>
</dbReference>
<gene>
    <name evidence="3" type="ORF">K8V90_02315</name>
</gene>
<sequence>MKYNFKGSLRIVFISLLVLLCGILVKFIFEEEDVSYHNKEVYTTINNDKTSKTTNQDLEISSKETNITYDKVAYITIDDGPSKFTKQILDILDRNNVKATFFMINKNMNIYKNEVKRIQQDGHGAGFHSVSHDVKRLYKTPQATLEEFSICRDTYYKITGETSNLVRIPYGSKPYTPEESYKILIENNFLVWDWNLDTEDWKATTDNIVSNVLLNGRNKDELVLLIHEKEQTVEALDGIIKVLKERGYQILPITEDIEAMNFWSKNL</sequence>
<dbReference type="Proteomes" id="UP000776700">
    <property type="component" value="Unassembled WGS sequence"/>
</dbReference>
<dbReference type="InterPro" id="IPR011330">
    <property type="entry name" value="Glyco_hydro/deAcase_b/a-brl"/>
</dbReference>
<proteinExistence type="predicted"/>
<dbReference type="GO" id="GO:0005975">
    <property type="term" value="P:carbohydrate metabolic process"/>
    <property type="evidence" value="ECO:0007669"/>
    <property type="project" value="InterPro"/>
</dbReference>
<dbReference type="InterPro" id="IPR002509">
    <property type="entry name" value="NODB_dom"/>
</dbReference>
<dbReference type="GO" id="GO:0016810">
    <property type="term" value="F:hydrolase activity, acting on carbon-nitrogen (but not peptide) bonds"/>
    <property type="evidence" value="ECO:0007669"/>
    <property type="project" value="InterPro"/>
</dbReference>
<dbReference type="InterPro" id="IPR050248">
    <property type="entry name" value="Polysacc_deacetylase_ArnD"/>
</dbReference>
<feature type="transmembrane region" description="Helical" evidence="1">
    <location>
        <begin position="12"/>
        <end position="29"/>
    </location>
</feature>
<name>A0A921SYX7_9FIRM</name>
<protein>
    <submittedName>
        <fullName evidence="3">Polysaccharide deacetylase</fullName>
    </submittedName>
</protein>
<reference evidence="3" key="2">
    <citation type="submission" date="2021-09" db="EMBL/GenBank/DDBJ databases">
        <authorList>
            <person name="Gilroy R."/>
        </authorList>
    </citation>
    <scope>NUCLEOTIDE SEQUENCE</scope>
    <source>
        <strain evidence="3">1277</strain>
    </source>
</reference>
<comment type="caution">
    <text evidence="3">The sequence shown here is derived from an EMBL/GenBank/DDBJ whole genome shotgun (WGS) entry which is preliminary data.</text>
</comment>
<dbReference type="EMBL" id="DYUB01000076">
    <property type="protein sequence ID" value="HJG95922.1"/>
    <property type="molecule type" value="Genomic_DNA"/>
</dbReference>
<dbReference type="CDD" id="cd10944">
    <property type="entry name" value="CE4_SmPgdA_like"/>
    <property type="match status" value="1"/>
</dbReference>
<accession>A0A921SYX7</accession>
<dbReference type="PROSITE" id="PS51677">
    <property type="entry name" value="NODB"/>
    <property type="match status" value="1"/>
</dbReference>
<organism evidence="3 4">
    <name type="scientific">Romboutsia timonensis</name>
    <dbReference type="NCBI Taxonomy" id="1776391"/>
    <lineage>
        <taxon>Bacteria</taxon>
        <taxon>Bacillati</taxon>
        <taxon>Bacillota</taxon>
        <taxon>Clostridia</taxon>
        <taxon>Peptostreptococcales</taxon>
        <taxon>Peptostreptococcaceae</taxon>
        <taxon>Romboutsia</taxon>
    </lineage>
</organism>
<dbReference type="AlphaFoldDB" id="A0A921SYX7"/>
<keyword evidence="1" id="KW-0472">Membrane</keyword>
<keyword evidence="1" id="KW-0812">Transmembrane</keyword>